<dbReference type="EMBL" id="JAHUZE010000001">
    <property type="protein sequence ID" value="MBV7377710.1"/>
    <property type="molecule type" value="Genomic_DNA"/>
</dbReference>
<proteinExistence type="predicted"/>
<dbReference type="PROSITE" id="PS50977">
    <property type="entry name" value="HTH_TETR_2"/>
    <property type="match status" value="1"/>
</dbReference>
<dbReference type="RefSeq" id="WP_218390583.1">
    <property type="nucleotide sequence ID" value="NZ_JAHUZE010000001.1"/>
</dbReference>
<name>A0ABS6SXL5_9RHOB</name>
<dbReference type="Proteomes" id="UP000756530">
    <property type="component" value="Unassembled WGS sequence"/>
</dbReference>
<sequence length="189" mass="20866">MTVKRRADFAENRIRILDAAHEIFVEEGVGAPLDAIAKRAGIGRATFFRHFPDRRALINEMLDLFLVKLEATASETPARGQALFGLVRHFFDAMIAHAPIADYLRSQSREDPALLDAIDRFNALLKPHVSRAIDEGLVGPELRTNDIVISAVMLSAAATTPNIGPEGRRRAYEVVFAGLRQTERAHAIA</sequence>
<dbReference type="PANTHER" id="PTHR30055">
    <property type="entry name" value="HTH-TYPE TRANSCRIPTIONAL REGULATOR RUTR"/>
    <property type="match status" value="1"/>
</dbReference>
<keyword evidence="1 2" id="KW-0238">DNA-binding</keyword>
<evidence type="ECO:0000313" key="4">
    <source>
        <dbReference type="EMBL" id="MBV7377710.1"/>
    </source>
</evidence>
<protein>
    <submittedName>
        <fullName evidence="4">TetR/AcrR family transcriptional regulator</fullName>
    </submittedName>
</protein>
<feature type="domain" description="HTH tetR-type" evidence="3">
    <location>
        <begin position="10"/>
        <end position="69"/>
    </location>
</feature>
<keyword evidence="5" id="KW-1185">Reference proteome</keyword>
<dbReference type="InterPro" id="IPR050109">
    <property type="entry name" value="HTH-type_TetR-like_transc_reg"/>
</dbReference>
<evidence type="ECO:0000259" key="3">
    <source>
        <dbReference type="PROSITE" id="PS50977"/>
    </source>
</evidence>
<gene>
    <name evidence="4" type="ORF">KJP28_02150</name>
</gene>
<evidence type="ECO:0000313" key="5">
    <source>
        <dbReference type="Proteomes" id="UP000756530"/>
    </source>
</evidence>
<reference evidence="4 5" key="1">
    <citation type="submission" date="2021-05" db="EMBL/GenBank/DDBJ databases">
        <title>Culturable bacteria isolated from Daya Bay.</title>
        <authorList>
            <person name="Zheng W."/>
            <person name="Yu S."/>
            <person name="Huang Y."/>
        </authorList>
    </citation>
    <scope>NUCLEOTIDE SEQUENCE [LARGE SCALE GENOMIC DNA]</scope>
    <source>
        <strain evidence="4 5">DP4N28-5</strain>
    </source>
</reference>
<feature type="DNA-binding region" description="H-T-H motif" evidence="2">
    <location>
        <begin position="32"/>
        <end position="51"/>
    </location>
</feature>
<dbReference type="InterPro" id="IPR001647">
    <property type="entry name" value="HTH_TetR"/>
</dbReference>
<dbReference type="Pfam" id="PF21597">
    <property type="entry name" value="TetR_C_43"/>
    <property type="match status" value="1"/>
</dbReference>
<evidence type="ECO:0000256" key="1">
    <source>
        <dbReference type="ARBA" id="ARBA00023125"/>
    </source>
</evidence>
<dbReference type="Pfam" id="PF00440">
    <property type="entry name" value="TetR_N"/>
    <property type="match status" value="1"/>
</dbReference>
<dbReference type="InterPro" id="IPR049445">
    <property type="entry name" value="TetR_SbtR-like_C"/>
</dbReference>
<dbReference type="PANTHER" id="PTHR30055:SF223">
    <property type="entry name" value="HTH-TYPE TRANSCRIPTIONAL REGULATOR UIDR"/>
    <property type="match status" value="1"/>
</dbReference>
<comment type="caution">
    <text evidence="4">The sequence shown here is derived from an EMBL/GenBank/DDBJ whole genome shotgun (WGS) entry which is preliminary data.</text>
</comment>
<accession>A0ABS6SXL5</accession>
<organism evidence="4 5">
    <name type="scientific">Maritimibacter dapengensis</name>
    <dbReference type="NCBI Taxonomy" id="2836868"/>
    <lineage>
        <taxon>Bacteria</taxon>
        <taxon>Pseudomonadati</taxon>
        <taxon>Pseudomonadota</taxon>
        <taxon>Alphaproteobacteria</taxon>
        <taxon>Rhodobacterales</taxon>
        <taxon>Roseobacteraceae</taxon>
        <taxon>Maritimibacter</taxon>
    </lineage>
</organism>
<evidence type="ECO:0000256" key="2">
    <source>
        <dbReference type="PROSITE-ProRule" id="PRU00335"/>
    </source>
</evidence>